<dbReference type="Pfam" id="PF25876">
    <property type="entry name" value="HH_MFP_RND"/>
    <property type="match status" value="1"/>
</dbReference>
<evidence type="ECO:0000256" key="2">
    <source>
        <dbReference type="SAM" id="MobiDB-lite"/>
    </source>
</evidence>
<dbReference type="Pfam" id="PF25917">
    <property type="entry name" value="BSH_RND"/>
    <property type="match status" value="1"/>
</dbReference>
<evidence type="ECO:0000259" key="5">
    <source>
        <dbReference type="Pfam" id="PF25917"/>
    </source>
</evidence>
<dbReference type="PANTHER" id="PTHR30386">
    <property type="entry name" value="MEMBRANE FUSION SUBUNIT OF EMRAB-TOLC MULTIDRUG EFFLUX PUMP"/>
    <property type="match status" value="1"/>
</dbReference>
<dbReference type="RefSeq" id="WP_150945005.1">
    <property type="nucleotide sequence ID" value="NZ_VCMV01000018.1"/>
</dbReference>
<evidence type="ECO:0000313" key="7">
    <source>
        <dbReference type="Proteomes" id="UP000325684"/>
    </source>
</evidence>
<keyword evidence="7" id="KW-1185">Reference proteome</keyword>
<feature type="region of interest" description="Disordered" evidence="2">
    <location>
        <begin position="1"/>
        <end position="45"/>
    </location>
</feature>
<dbReference type="Proteomes" id="UP000325684">
    <property type="component" value="Unassembled WGS sequence"/>
</dbReference>
<reference evidence="6 7" key="1">
    <citation type="journal article" date="2019" name="Microorganisms">
        <title>Genome Insights into the Novel Species Microvirga brassicacearum, a Rapeseed Endophyte with Biotechnological Potential.</title>
        <authorList>
            <person name="Jimenez-Gomez A."/>
            <person name="Saati-Santamaria Z."/>
            <person name="Igual J.M."/>
            <person name="Rivas R."/>
            <person name="Mateos P.F."/>
            <person name="Garcia-Fraile P."/>
        </authorList>
    </citation>
    <scope>NUCLEOTIDE SEQUENCE [LARGE SCALE GENOMIC DNA]</scope>
    <source>
        <strain evidence="6 7">CDVBN77</strain>
    </source>
</reference>
<feature type="domain" description="Multidrug resistance protein MdtA-like barrel-sandwich hybrid" evidence="5">
    <location>
        <begin position="97"/>
        <end position="289"/>
    </location>
</feature>
<feature type="compositionally biased region" description="Low complexity" evidence="2">
    <location>
        <begin position="31"/>
        <end position="45"/>
    </location>
</feature>
<keyword evidence="1" id="KW-0175">Coiled coil</keyword>
<accession>A0A5N3PAD8</accession>
<dbReference type="GO" id="GO:0055085">
    <property type="term" value="P:transmembrane transport"/>
    <property type="evidence" value="ECO:0007669"/>
    <property type="project" value="InterPro"/>
</dbReference>
<proteinExistence type="predicted"/>
<gene>
    <name evidence="6" type="ORF">FEZ63_12795</name>
</gene>
<evidence type="ECO:0000259" key="4">
    <source>
        <dbReference type="Pfam" id="PF25876"/>
    </source>
</evidence>
<dbReference type="InterPro" id="IPR058625">
    <property type="entry name" value="MdtA-like_BSH"/>
</dbReference>
<evidence type="ECO:0000256" key="1">
    <source>
        <dbReference type="SAM" id="Coils"/>
    </source>
</evidence>
<organism evidence="6 7">
    <name type="scientific">Microvirga brassicacearum</name>
    <dbReference type="NCBI Taxonomy" id="2580413"/>
    <lineage>
        <taxon>Bacteria</taxon>
        <taxon>Pseudomonadati</taxon>
        <taxon>Pseudomonadota</taxon>
        <taxon>Alphaproteobacteria</taxon>
        <taxon>Hyphomicrobiales</taxon>
        <taxon>Methylobacteriaceae</taxon>
        <taxon>Microvirga</taxon>
    </lineage>
</organism>
<comment type="caution">
    <text evidence="6">The sequence shown here is derived from an EMBL/GenBank/DDBJ whole genome shotgun (WGS) entry which is preliminary data.</text>
</comment>
<name>A0A5N3PAD8_9HYPH</name>
<evidence type="ECO:0000256" key="3">
    <source>
        <dbReference type="SAM" id="Phobius"/>
    </source>
</evidence>
<dbReference type="InterPro" id="IPR050739">
    <property type="entry name" value="MFP"/>
</dbReference>
<protein>
    <submittedName>
        <fullName evidence="6">HlyD family secretion protein</fullName>
    </submittedName>
</protein>
<sequence length="400" mass="41896">MAYHDKDLRGRGEESLVRSHDRAPAPGAKIPEAAAPASPDVPAAKPKTGRAKRLVLLAVLAVILGVGGYEGSYWWKTGRFMVSTDDAYVQADITILSAKVSGYVASLAVGQNQSVKAGDLIATIDPGDYGLARQSAMDKLATQRSAIARIGRQIEAERASVAKAEAQIVAAQADAQQAASDFARQQQLAKSDYASKATFESAQAARDRANANVKIAQAALLAAQADVEVLAAQQVEAERVAAELQTALAKADRDLSFTEIRAPVDGIVGNKAVEVGTYVQPGTRLAAIVPLASVHVDANFKETQLAAVKPGQVVHLQVDAYPNHDIRGVIESVAPASGSVFSLLPPENATGNFTKIVQRVPVRIAVGGGVAQQNLLRPGMSVVVDVDTRTSAGDKTASVR</sequence>
<keyword evidence="3" id="KW-0472">Membrane</keyword>
<dbReference type="AlphaFoldDB" id="A0A5N3PAD8"/>
<dbReference type="SUPFAM" id="SSF111369">
    <property type="entry name" value="HlyD-like secretion proteins"/>
    <property type="match status" value="2"/>
</dbReference>
<feature type="coiled-coil region" evidence="1">
    <location>
        <begin position="147"/>
        <end position="181"/>
    </location>
</feature>
<feature type="transmembrane region" description="Helical" evidence="3">
    <location>
        <begin position="54"/>
        <end position="75"/>
    </location>
</feature>
<dbReference type="Gene3D" id="1.10.287.470">
    <property type="entry name" value="Helix hairpin bin"/>
    <property type="match status" value="1"/>
</dbReference>
<keyword evidence="3" id="KW-0812">Transmembrane</keyword>
<dbReference type="PANTHER" id="PTHR30386:SF24">
    <property type="entry name" value="MULTIDRUG RESISTANCE EFFLUX PUMP"/>
    <property type="match status" value="1"/>
</dbReference>
<feature type="compositionally biased region" description="Basic and acidic residues" evidence="2">
    <location>
        <begin position="1"/>
        <end position="23"/>
    </location>
</feature>
<dbReference type="InterPro" id="IPR058624">
    <property type="entry name" value="MdtA-like_HH"/>
</dbReference>
<dbReference type="EMBL" id="VCMV01000018">
    <property type="protein sequence ID" value="KAB0266687.1"/>
    <property type="molecule type" value="Genomic_DNA"/>
</dbReference>
<evidence type="ECO:0000313" key="6">
    <source>
        <dbReference type="EMBL" id="KAB0266687.1"/>
    </source>
</evidence>
<dbReference type="Gene3D" id="2.40.50.100">
    <property type="match status" value="1"/>
</dbReference>
<dbReference type="Gene3D" id="2.40.30.170">
    <property type="match status" value="1"/>
</dbReference>
<dbReference type="OrthoDB" id="9811754at2"/>
<feature type="domain" description="Multidrug resistance protein MdtA-like alpha-helical hairpin" evidence="4">
    <location>
        <begin position="162"/>
        <end position="226"/>
    </location>
</feature>
<keyword evidence="3" id="KW-1133">Transmembrane helix</keyword>